<protein>
    <submittedName>
        <fullName evidence="2">Uncharacterized protein</fullName>
    </submittedName>
</protein>
<keyword evidence="1" id="KW-0812">Transmembrane</keyword>
<reference evidence="2" key="1">
    <citation type="submission" date="2014-09" db="EMBL/GenBank/DDBJ databases">
        <authorList>
            <person name="Magalhaes I.L.F."/>
            <person name="Oliveira U."/>
            <person name="Santos F.R."/>
            <person name="Vidigal T.H.D.A."/>
            <person name="Brescovit A.D."/>
            <person name="Santos A.J."/>
        </authorList>
    </citation>
    <scope>NUCLEOTIDE SEQUENCE</scope>
    <source>
        <tissue evidence="2">Shoot tissue taken approximately 20 cm above the soil surface</tissue>
    </source>
</reference>
<dbReference type="AlphaFoldDB" id="A0A0A9GGA2"/>
<sequence>MTTRMMTQLDLGLRGEGEVVVEGCLLCCREEGGKVIQTMRMTMQLGLGTLAEGIIAAAEGERRRVLDRLEVGGGVMWILVTGSPGVGTSLTLTCQRMMMKWGKLMTMMSHRGLRMIFLARRMVRRMWGRLQEMNLSLLNQLKESQLNRRA</sequence>
<reference evidence="2" key="2">
    <citation type="journal article" date="2015" name="Data Brief">
        <title>Shoot transcriptome of the giant reed, Arundo donax.</title>
        <authorList>
            <person name="Barrero R.A."/>
            <person name="Guerrero F.D."/>
            <person name="Moolhuijzen P."/>
            <person name="Goolsby J.A."/>
            <person name="Tidwell J."/>
            <person name="Bellgard S.E."/>
            <person name="Bellgard M.I."/>
        </authorList>
    </citation>
    <scope>NUCLEOTIDE SEQUENCE</scope>
    <source>
        <tissue evidence="2">Shoot tissue taken approximately 20 cm above the soil surface</tissue>
    </source>
</reference>
<keyword evidence="1" id="KW-1133">Transmembrane helix</keyword>
<evidence type="ECO:0000313" key="2">
    <source>
        <dbReference type="EMBL" id="JAE19688.1"/>
    </source>
</evidence>
<keyword evidence="1" id="KW-0472">Membrane</keyword>
<feature type="transmembrane region" description="Helical" evidence="1">
    <location>
        <begin position="71"/>
        <end position="92"/>
    </location>
</feature>
<proteinExistence type="predicted"/>
<dbReference type="EMBL" id="GBRH01178208">
    <property type="protein sequence ID" value="JAE19688.1"/>
    <property type="molecule type" value="Transcribed_RNA"/>
</dbReference>
<accession>A0A0A9GGA2</accession>
<evidence type="ECO:0000256" key="1">
    <source>
        <dbReference type="SAM" id="Phobius"/>
    </source>
</evidence>
<name>A0A0A9GGA2_ARUDO</name>
<organism evidence="2">
    <name type="scientific">Arundo donax</name>
    <name type="common">Giant reed</name>
    <name type="synonym">Donax arundinaceus</name>
    <dbReference type="NCBI Taxonomy" id="35708"/>
    <lineage>
        <taxon>Eukaryota</taxon>
        <taxon>Viridiplantae</taxon>
        <taxon>Streptophyta</taxon>
        <taxon>Embryophyta</taxon>
        <taxon>Tracheophyta</taxon>
        <taxon>Spermatophyta</taxon>
        <taxon>Magnoliopsida</taxon>
        <taxon>Liliopsida</taxon>
        <taxon>Poales</taxon>
        <taxon>Poaceae</taxon>
        <taxon>PACMAD clade</taxon>
        <taxon>Arundinoideae</taxon>
        <taxon>Arundineae</taxon>
        <taxon>Arundo</taxon>
    </lineage>
</organism>